<evidence type="ECO:0000313" key="4">
    <source>
        <dbReference type="Proteomes" id="UP000326396"/>
    </source>
</evidence>
<proteinExistence type="predicted"/>
<dbReference type="GO" id="GO:0015074">
    <property type="term" value="P:DNA integration"/>
    <property type="evidence" value="ECO:0007669"/>
    <property type="project" value="InterPro"/>
</dbReference>
<dbReference type="Pfam" id="PF24626">
    <property type="entry name" value="SH3_Tf2-1"/>
    <property type="match status" value="1"/>
</dbReference>
<sequence>MTIQTSLKTQILEAQKEALKAKELKEELLCGAEKRLELKEDDVLYFKERMWVPELNNIRELIFHEAHKSKYSVHPGADKMYKDLKEYYWWPGMKKDIALYVGKCLTCSKVKAEHQKPSGMLQQPEITQWKWEQISMDFITKLPRTSSGYDSILVIVDRLTKSAHFLPIREDFKMEKLAKLYITEIITRHGVPMSIISDRDSRFTSRFWQSMQKALGTRLDLSTAYHPQTDGQTERTIQTLEDMLRCCVVDFGGSWDNHLPLIEFSYNNSYHTSIKCAPFEALYGRKCRSPVCWAEIGESQITGPEIIQETTDKIARIKDRIKAARDRQKSYADNRRKPLEFAIGDKVMLKVSPWKGVVRFGKKGKLAPRYVGPFEILDIIGPVAYKLQLPQELSGVHDTFHVSNLKKCLSDETMIIPLNEVRLDDKLHFIEEPIEVMDREMKTLKRSRIPIVKVRWNSKRGPEFTWEREDHMKKEYPQLFTNDPTLVNKD</sequence>
<feature type="coiled-coil region" evidence="1">
    <location>
        <begin position="307"/>
        <end position="334"/>
    </location>
</feature>
<evidence type="ECO:0000259" key="2">
    <source>
        <dbReference type="PROSITE" id="PS50994"/>
    </source>
</evidence>
<dbReference type="InterPro" id="IPR041588">
    <property type="entry name" value="Integrase_H2C2"/>
</dbReference>
<dbReference type="InterPro" id="IPR001584">
    <property type="entry name" value="Integrase_cat-core"/>
</dbReference>
<dbReference type="Pfam" id="PF17921">
    <property type="entry name" value="Integrase_H2C2"/>
    <property type="match status" value="1"/>
</dbReference>
<dbReference type="OrthoDB" id="2013610at2759"/>
<dbReference type="FunFam" id="3.30.420.10:FF:000032">
    <property type="entry name" value="Retrovirus-related Pol polyprotein from transposon 297-like Protein"/>
    <property type="match status" value="1"/>
</dbReference>
<name>A0A5N6LZ84_9ASTR</name>
<dbReference type="PANTHER" id="PTHR45835">
    <property type="entry name" value="YALI0A06105P"/>
    <property type="match status" value="1"/>
</dbReference>
<dbReference type="InterPro" id="IPR012337">
    <property type="entry name" value="RNaseH-like_sf"/>
</dbReference>
<evidence type="ECO:0000256" key="1">
    <source>
        <dbReference type="SAM" id="Coils"/>
    </source>
</evidence>
<dbReference type="AlphaFoldDB" id="A0A5N6LZ84"/>
<feature type="domain" description="Integrase catalytic" evidence="2">
    <location>
        <begin position="120"/>
        <end position="286"/>
    </location>
</feature>
<keyword evidence="1" id="KW-0175">Coiled coil</keyword>
<dbReference type="InterPro" id="IPR036397">
    <property type="entry name" value="RNaseH_sf"/>
</dbReference>
<evidence type="ECO:0000313" key="3">
    <source>
        <dbReference type="EMBL" id="KAD3066935.1"/>
    </source>
</evidence>
<dbReference type="GO" id="GO:0003676">
    <property type="term" value="F:nucleic acid binding"/>
    <property type="evidence" value="ECO:0007669"/>
    <property type="project" value="InterPro"/>
</dbReference>
<reference evidence="3 4" key="1">
    <citation type="submission" date="2019-05" db="EMBL/GenBank/DDBJ databases">
        <title>Mikania micrantha, genome provides insights into the molecular mechanism of rapid growth.</title>
        <authorList>
            <person name="Liu B."/>
        </authorList>
    </citation>
    <scope>NUCLEOTIDE SEQUENCE [LARGE SCALE GENOMIC DNA]</scope>
    <source>
        <strain evidence="3">NLD-2019</strain>
        <tissue evidence="3">Leaf</tissue>
    </source>
</reference>
<dbReference type="Gene3D" id="3.30.420.10">
    <property type="entry name" value="Ribonuclease H-like superfamily/Ribonuclease H"/>
    <property type="match status" value="1"/>
</dbReference>
<dbReference type="SUPFAM" id="SSF53098">
    <property type="entry name" value="Ribonuclease H-like"/>
    <property type="match status" value="1"/>
</dbReference>
<comment type="caution">
    <text evidence="3">The sequence shown here is derived from an EMBL/GenBank/DDBJ whole genome shotgun (WGS) entry which is preliminary data.</text>
</comment>
<dbReference type="Gene3D" id="1.10.340.70">
    <property type="match status" value="1"/>
</dbReference>
<dbReference type="Proteomes" id="UP000326396">
    <property type="component" value="Linkage Group LG7"/>
</dbReference>
<accession>A0A5N6LZ84</accession>
<dbReference type="EMBL" id="SZYD01000017">
    <property type="protein sequence ID" value="KAD3066935.1"/>
    <property type="molecule type" value="Genomic_DNA"/>
</dbReference>
<keyword evidence="4" id="KW-1185">Reference proteome</keyword>
<gene>
    <name evidence="3" type="ORF">E3N88_34815</name>
</gene>
<organism evidence="3 4">
    <name type="scientific">Mikania micrantha</name>
    <name type="common">bitter vine</name>
    <dbReference type="NCBI Taxonomy" id="192012"/>
    <lineage>
        <taxon>Eukaryota</taxon>
        <taxon>Viridiplantae</taxon>
        <taxon>Streptophyta</taxon>
        <taxon>Embryophyta</taxon>
        <taxon>Tracheophyta</taxon>
        <taxon>Spermatophyta</taxon>
        <taxon>Magnoliopsida</taxon>
        <taxon>eudicotyledons</taxon>
        <taxon>Gunneridae</taxon>
        <taxon>Pentapetalae</taxon>
        <taxon>asterids</taxon>
        <taxon>campanulids</taxon>
        <taxon>Asterales</taxon>
        <taxon>Asteraceae</taxon>
        <taxon>Asteroideae</taxon>
        <taxon>Heliantheae alliance</taxon>
        <taxon>Eupatorieae</taxon>
        <taxon>Mikania</taxon>
    </lineage>
</organism>
<dbReference type="PANTHER" id="PTHR45835:SF99">
    <property type="entry name" value="CHROMO DOMAIN-CONTAINING PROTEIN-RELATED"/>
    <property type="match status" value="1"/>
</dbReference>
<dbReference type="PROSITE" id="PS50994">
    <property type="entry name" value="INTEGRASE"/>
    <property type="match status" value="1"/>
</dbReference>
<dbReference type="InterPro" id="IPR056924">
    <property type="entry name" value="SH3_Tf2-1"/>
</dbReference>
<protein>
    <recommendedName>
        <fullName evidence="2">Integrase catalytic domain-containing protein</fullName>
    </recommendedName>
</protein>